<keyword evidence="3" id="KW-1185">Reference proteome</keyword>
<evidence type="ECO:0000259" key="1">
    <source>
        <dbReference type="Pfam" id="PF13192"/>
    </source>
</evidence>
<evidence type="ECO:0000313" key="2">
    <source>
        <dbReference type="EMBL" id="MEM5948478.1"/>
    </source>
</evidence>
<name>A0ABU9UCU0_9SPIR</name>
<dbReference type="RefSeq" id="WP_420069923.1">
    <property type="nucleotide sequence ID" value="NZ_JBCHKQ010000003.1"/>
</dbReference>
<organism evidence="2 3">
    <name type="scientific">Rarispira pelagica</name>
    <dbReference type="NCBI Taxonomy" id="3141764"/>
    <lineage>
        <taxon>Bacteria</taxon>
        <taxon>Pseudomonadati</taxon>
        <taxon>Spirochaetota</taxon>
        <taxon>Spirochaetia</taxon>
        <taxon>Winmispirales</taxon>
        <taxon>Winmispiraceae</taxon>
        <taxon>Rarispira</taxon>
    </lineage>
</organism>
<dbReference type="Gene3D" id="3.40.30.10">
    <property type="entry name" value="Glutaredoxin"/>
    <property type="match status" value="1"/>
</dbReference>
<accession>A0ABU9UCU0</accession>
<dbReference type="InterPro" id="IPR012336">
    <property type="entry name" value="Thioredoxin-like_fold"/>
</dbReference>
<comment type="caution">
    <text evidence="2">The sequence shown here is derived from an EMBL/GenBank/DDBJ whole genome shotgun (WGS) entry which is preliminary data.</text>
</comment>
<dbReference type="Proteomes" id="UP001466331">
    <property type="component" value="Unassembled WGS sequence"/>
</dbReference>
<evidence type="ECO:0000313" key="3">
    <source>
        <dbReference type="Proteomes" id="UP001466331"/>
    </source>
</evidence>
<protein>
    <submittedName>
        <fullName evidence="2">Thioredoxin family protein</fullName>
    </submittedName>
</protein>
<feature type="domain" description="Thioredoxin-like fold" evidence="1">
    <location>
        <begin position="1"/>
        <end position="70"/>
    </location>
</feature>
<dbReference type="Pfam" id="PF13192">
    <property type="entry name" value="Thioredoxin_3"/>
    <property type="match status" value="1"/>
</dbReference>
<proteinExistence type="predicted"/>
<sequence length="102" mass="11572">MKIQFLYFEGCPNSKETRKNLDKALSELGIITDVEDILVSSPEEAEKYRFMGSPSILLDKKDIETGKEPGEVGFTCRIYRIGEKATGILPVEYIKKRILELS</sequence>
<gene>
    <name evidence="2" type="ORF">WKV44_07960</name>
</gene>
<reference evidence="2 3" key="1">
    <citation type="submission" date="2024-03" db="EMBL/GenBank/DDBJ databases">
        <title>Ignisphaera cupida sp. nov., a hyperthermophilic hydrolytic archaeon from a hot spring of Kamchatka, and proposal of Ignisphaeraceae fam. nov.</title>
        <authorList>
            <person name="Podosokorskaya O.A."/>
            <person name="Elcheninov A.G."/>
            <person name="Maltseva A.I."/>
            <person name="Zayulina K.S."/>
            <person name="Novikov A."/>
            <person name="Merkel A.Y."/>
        </authorList>
    </citation>
    <scope>NUCLEOTIDE SEQUENCE [LARGE SCALE GENOMIC DNA]</scope>
    <source>
        <strain evidence="2 3">38H-sp</strain>
    </source>
</reference>
<dbReference type="EMBL" id="JBCHKQ010000003">
    <property type="protein sequence ID" value="MEM5948478.1"/>
    <property type="molecule type" value="Genomic_DNA"/>
</dbReference>
<dbReference type="InterPro" id="IPR036249">
    <property type="entry name" value="Thioredoxin-like_sf"/>
</dbReference>
<dbReference type="SUPFAM" id="SSF52833">
    <property type="entry name" value="Thioredoxin-like"/>
    <property type="match status" value="1"/>
</dbReference>